<dbReference type="AlphaFoldDB" id="A0AAJ4UX19"/>
<organism evidence="1 2">
    <name type="scientific">Halosegnis longus</name>
    <dbReference type="NCBI Taxonomy" id="2216012"/>
    <lineage>
        <taxon>Archaea</taxon>
        <taxon>Methanobacteriati</taxon>
        <taxon>Methanobacteriota</taxon>
        <taxon>Stenosarchaea group</taxon>
        <taxon>Halobacteria</taxon>
        <taxon>Halobacteriales</taxon>
        <taxon>Natronomonadaceae</taxon>
        <taxon>Halosegnis</taxon>
    </lineage>
</organism>
<name>A0AAJ4UX19_9EURY</name>
<evidence type="ECO:0000313" key="1">
    <source>
        <dbReference type="EMBL" id="RNJ27485.1"/>
    </source>
</evidence>
<dbReference type="Proteomes" id="UP000270581">
    <property type="component" value="Unassembled WGS sequence"/>
</dbReference>
<protein>
    <submittedName>
        <fullName evidence="1">Uncharacterized protein</fullName>
    </submittedName>
</protein>
<dbReference type="EMBL" id="RJJC01000001">
    <property type="protein sequence ID" value="RNJ27485.1"/>
    <property type="molecule type" value="Genomic_DNA"/>
</dbReference>
<dbReference type="RefSeq" id="WP_123124587.1">
    <property type="nucleotide sequence ID" value="NZ_RJJC01000001.1"/>
</dbReference>
<reference evidence="1 2" key="1">
    <citation type="submission" date="2018-11" db="EMBL/GenBank/DDBJ databases">
        <title>Genome sequences of Natronomonas sp. CBA1133.</title>
        <authorList>
            <person name="Roh S.W."/>
            <person name="Cha I.-T."/>
        </authorList>
    </citation>
    <scope>NUCLEOTIDE SEQUENCE [LARGE SCALE GENOMIC DNA]</scope>
    <source>
        <strain evidence="1 2">CBA1133</strain>
    </source>
</reference>
<evidence type="ECO:0000313" key="2">
    <source>
        <dbReference type="Proteomes" id="UP000270581"/>
    </source>
</evidence>
<comment type="caution">
    <text evidence="1">The sequence shown here is derived from an EMBL/GenBank/DDBJ whole genome shotgun (WGS) entry which is preliminary data.</text>
</comment>
<sequence length="115" mass="13020">MSTVERDVDVYLDEDGNAAVARVVERTQVRLEDLFQDGELRLWQDTAGWSGFLREETDDGDVVYYSVNRLEDGSSEEWIRKVRCGEKAVRDGIQKHIKDPEAGEAGQFVRGCSPP</sequence>
<proteinExistence type="predicted"/>
<accession>A0AAJ4UX19</accession>
<keyword evidence="2" id="KW-1185">Reference proteome</keyword>
<gene>
    <name evidence="1" type="ORF">Nmn1133_03710</name>
</gene>